<name>A0ABR2EBT1_9ROSI</name>
<evidence type="ECO:0000313" key="2">
    <source>
        <dbReference type="Proteomes" id="UP001472677"/>
    </source>
</evidence>
<evidence type="ECO:0000313" key="1">
    <source>
        <dbReference type="EMBL" id="KAK8556269.1"/>
    </source>
</evidence>
<keyword evidence="2" id="KW-1185">Reference proteome</keyword>
<dbReference type="EMBL" id="JBBPBM010000017">
    <property type="protein sequence ID" value="KAK8556269.1"/>
    <property type="molecule type" value="Genomic_DNA"/>
</dbReference>
<sequence>MEGRIRLRCSVEVDCNCVGFVMQCFNNLPLQDDKGDASHGGNGSCLSGYLGGNFRIRQSVVLCYGLSLSPTTS</sequence>
<proteinExistence type="predicted"/>
<comment type="caution">
    <text evidence="1">The sequence shown here is derived from an EMBL/GenBank/DDBJ whole genome shotgun (WGS) entry which is preliminary data.</text>
</comment>
<reference evidence="1 2" key="1">
    <citation type="journal article" date="2024" name="G3 (Bethesda)">
        <title>Genome assembly of Hibiscus sabdariffa L. provides insights into metabolisms of medicinal natural products.</title>
        <authorList>
            <person name="Kim T."/>
        </authorList>
    </citation>
    <scope>NUCLEOTIDE SEQUENCE [LARGE SCALE GENOMIC DNA]</scope>
    <source>
        <strain evidence="1">TK-2024</strain>
        <tissue evidence="1">Old leaves</tissue>
    </source>
</reference>
<protein>
    <submittedName>
        <fullName evidence="1">Uncharacterized protein</fullName>
    </submittedName>
</protein>
<dbReference type="Proteomes" id="UP001472677">
    <property type="component" value="Unassembled WGS sequence"/>
</dbReference>
<accession>A0ABR2EBT1</accession>
<gene>
    <name evidence="1" type="ORF">V6N12_002679</name>
</gene>
<organism evidence="1 2">
    <name type="scientific">Hibiscus sabdariffa</name>
    <name type="common">roselle</name>
    <dbReference type="NCBI Taxonomy" id="183260"/>
    <lineage>
        <taxon>Eukaryota</taxon>
        <taxon>Viridiplantae</taxon>
        <taxon>Streptophyta</taxon>
        <taxon>Embryophyta</taxon>
        <taxon>Tracheophyta</taxon>
        <taxon>Spermatophyta</taxon>
        <taxon>Magnoliopsida</taxon>
        <taxon>eudicotyledons</taxon>
        <taxon>Gunneridae</taxon>
        <taxon>Pentapetalae</taxon>
        <taxon>rosids</taxon>
        <taxon>malvids</taxon>
        <taxon>Malvales</taxon>
        <taxon>Malvaceae</taxon>
        <taxon>Malvoideae</taxon>
        <taxon>Hibiscus</taxon>
    </lineage>
</organism>